<proteinExistence type="predicted"/>
<accession>A0ABV0N784</accession>
<dbReference type="EMBL" id="JAHRIO010030029">
    <property type="protein sequence ID" value="MEQ2167175.1"/>
    <property type="molecule type" value="Genomic_DNA"/>
</dbReference>
<sequence length="215" mass="23454">MCDLDRIITMERRFYWPIITPEALVTLGYLAISREQLFDSDLGRDNPPNLSILLSGGKETNKDALSRGKQRGKSPSPNPHLTGGRGRCGVQNTTCPVSLGGLSLPDRGSAHGQSEAGNGPRRAGVRFSRSRVNGGMQPKVGGKIHLRLNTSTRPIVDKYLKAPYAEGGQAGPSRRYPQLCCPLGTCLREPWAGGLSWFLEADLELVRTKVIQLFN</sequence>
<organism evidence="2 3">
    <name type="scientific">Goodea atripinnis</name>
    <dbReference type="NCBI Taxonomy" id="208336"/>
    <lineage>
        <taxon>Eukaryota</taxon>
        <taxon>Metazoa</taxon>
        <taxon>Chordata</taxon>
        <taxon>Craniata</taxon>
        <taxon>Vertebrata</taxon>
        <taxon>Euteleostomi</taxon>
        <taxon>Actinopterygii</taxon>
        <taxon>Neopterygii</taxon>
        <taxon>Teleostei</taxon>
        <taxon>Neoteleostei</taxon>
        <taxon>Acanthomorphata</taxon>
        <taxon>Ovalentaria</taxon>
        <taxon>Atherinomorphae</taxon>
        <taxon>Cyprinodontiformes</taxon>
        <taxon>Goodeidae</taxon>
        <taxon>Goodea</taxon>
    </lineage>
</organism>
<evidence type="ECO:0000313" key="2">
    <source>
        <dbReference type="EMBL" id="MEQ2167175.1"/>
    </source>
</evidence>
<evidence type="ECO:0000256" key="1">
    <source>
        <dbReference type="SAM" id="MobiDB-lite"/>
    </source>
</evidence>
<feature type="region of interest" description="Disordered" evidence="1">
    <location>
        <begin position="101"/>
        <end position="124"/>
    </location>
</feature>
<keyword evidence="3" id="KW-1185">Reference proteome</keyword>
<comment type="caution">
    <text evidence="2">The sequence shown here is derived from an EMBL/GenBank/DDBJ whole genome shotgun (WGS) entry which is preliminary data.</text>
</comment>
<name>A0ABV0N784_9TELE</name>
<gene>
    <name evidence="2" type="ORF">GOODEAATRI_001426</name>
</gene>
<dbReference type="Proteomes" id="UP001476798">
    <property type="component" value="Unassembled WGS sequence"/>
</dbReference>
<reference evidence="2 3" key="1">
    <citation type="submission" date="2021-06" db="EMBL/GenBank/DDBJ databases">
        <authorList>
            <person name="Palmer J.M."/>
        </authorList>
    </citation>
    <scope>NUCLEOTIDE SEQUENCE [LARGE SCALE GENOMIC DNA]</scope>
    <source>
        <strain evidence="2 3">GA_2019</strain>
        <tissue evidence="2">Muscle</tissue>
    </source>
</reference>
<protein>
    <submittedName>
        <fullName evidence="2">Uncharacterized protein</fullName>
    </submittedName>
</protein>
<evidence type="ECO:0000313" key="3">
    <source>
        <dbReference type="Proteomes" id="UP001476798"/>
    </source>
</evidence>
<feature type="region of interest" description="Disordered" evidence="1">
    <location>
        <begin position="49"/>
        <end position="89"/>
    </location>
</feature>